<organism evidence="1 2">
    <name type="scientific">Gluconacetobacter entanii</name>
    <dbReference type="NCBI Taxonomy" id="108528"/>
    <lineage>
        <taxon>Bacteria</taxon>
        <taxon>Pseudomonadati</taxon>
        <taxon>Pseudomonadota</taxon>
        <taxon>Alphaproteobacteria</taxon>
        <taxon>Acetobacterales</taxon>
        <taxon>Acetobacteraceae</taxon>
        <taxon>Gluconacetobacter</taxon>
    </lineage>
</organism>
<accession>A0A318PY94</accession>
<dbReference type="PROSITE" id="PS01125">
    <property type="entry name" value="ROK"/>
    <property type="match status" value="1"/>
</dbReference>
<dbReference type="GO" id="GO:0004396">
    <property type="term" value="F:hexokinase activity"/>
    <property type="evidence" value="ECO:0007669"/>
    <property type="project" value="TreeGrafter"/>
</dbReference>
<evidence type="ECO:0000313" key="1">
    <source>
        <dbReference type="EMBL" id="PYD63326.1"/>
    </source>
</evidence>
<comment type="caution">
    <text evidence="1">The sequence shown here is derived from an EMBL/GenBank/DDBJ whole genome shotgun (WGS) entry which is preliminary data.</text>
</comment>
<dbReference type="PANTHER" id="PTHR18964:SF174">
    <property type="entry name" value="D-ALLOSE KINASE-RELATED"/>
    <property type="match status" value="1"/>
</dbReference>
<dbReference type="InterPro" id="IPR049874">
    <property type="entry name" value="ROK_cs"/>
</dbReference>
<dbReference type="Gene3D" id="3.30.420.40">
    <property type="match status" value="2"/>
</dbReference>
<dbReference type="SUPFAM" id="SSF53067">
    <property type="entry name" value="Actin-like ATPase domain"/>
    <property type="match status" value="1"/>
</dbReference>
<dbReference type="Pfam" id="PF00480">
    <property type="entry name" value="ROK"/>
    <property type="match status" value="1"/>
</dbReference>
<reference evidence="1 2" key="1">
    <citation type="submission" date="2017-07" db="EMBL/GenBank/DDBJ databases">
        <title>A draft genome sequence of Gluconacetobacter entanii LTH 4560.</title>
        <authorList>
            <person name="Skraban J."/>
            <person name="Cleenwerck I."/>
            <person name="Vandamme P."/>
            <person name="Trcek J."/>
        </authorList>
    </citation>
    <scope>NUCLEOTIDE SEQUENCE [LARGE SCALE GENOMIC DNA]</scope>
    <source>
        <strain evidence="1 2">LTH 4560</strain>
    </source>
</reference>
<dbReference type="InterPro" id="IPR043129">
    <property type="entry name" value="ATPase_NBD"/>
</dbReference>
<protein>
    <submittedName>
        <fullName evidence="1">N-acetylglucosamine kinase</fullName>
    </submittedName>
</protein>
<dbReference type="InterPro" id="IPR000600">
    <property type="entry name" value="ROK"/>
</dbReference>
<dbReference type="PANTHER" id="PTHR18964">
    <property type="entry name" value="ROK (REPRESSOR, ORF, KINASE) FAMILY"/>
    <property type="match status" value="1"/>
</dbReference>
<dbReference type="OrthoDB" id="9810372at2"/>
<gene>
    <name evidence="1" type="ORF">CFR72_07685</name>
</gene>
<sequence length="295" mass="30923">MILCADIGGSYIDFAEADPSHQLAHRQRLPTPTSDLEGFVSALATMTAGYDPAIPLHMAIAGVCAPDTGQTRTANIPCVNDVPLRELLTGRLGRHVLVANDAHCFALSEAMQGAGKGHEIVFGIILGTGVGGGLIIHGRPVIGRGGLGGEWGHGPFIAQSAGADAIPCLPCQCGQNGCLDTIGGARGIERLHQHLGGEVLHARDLLANWQEGEASARRTVDVWLDRMSAGLAMIANVTWASIMPVGGGLAHQVELIWALDRMVRDRILREQGSVLVVPASLPADSGLIGASWLRD</sequence>
<dbReference type="AlphaFoldDB" id="A0A318PY94"/>
<dbReference type="RefSeq" id="WP_110913408.1">
    <property type="nucleotide sequence ID" value="NZ_NKUF01000013.1"/>
</dbReference>
<keyword evidence="1" id="KW-0808">Transferase</keyword>
<proteinExistence type="predicted"/>
<dbReference type="EMBL" id="NKUF01000013">
    <property type="protein sequence ID" value="PYD63326.1"/>
    <property type="molecule type" value="Genomic_DNA"/>
</dbReference>
<name>A0A318PY94_9PROT</name>
<dbReference type="Proteomes" id="UP000248301">
    <property type="component" value="Unassembled WGS sequence"/>
</dbReference>
<keyword evidence="1" id="KW-0418">Kinase</keyword>
<evidence type="ECO:0000313" key="2">
    <source>
        <dbReference type="Proteomes" id="UP000248301"/>
    </source>
</evidence>